<evidence type="ECO:0000256" key="6">
    <source>
        <dbReference type="SAM" id="Coils"/>
    </source>
</evidence>
<dbReference type="PANTHER" id="PTHR30461:SF23">
    <property type="entry name" value="DNA RECOMBINASE-RELATED"/>
    <property type="match status" value="1"/>
</dbReference>
<feature type="active site" description="O-(5'-phospho-DNA)-serine intermediate" evidence="4 5">
    <location>
        <position position="12"/>
    </location>
</feature>
<dbReference type="PROSITE" id="PS51736">
    <property type="entry name" value="RECOMBINASES_3"/>
    <property type="match status" value="1"/>
</dbReference>
<dbReference type="PROSITE" id="PS00397">
    <property type="entry name" value="RECOMBINASES_1"/>
    <property type="match status" value="1"/>
</dbReference>
<dbReference type="InterPro" id="IPR038109">
    <property type="entry name" value="DNA_bind_recomb_sf"/>
</dbReference>
<evidence type="ECO:0000256" key="4">
    <source>
        <dbReference type="PIRSR" id="PIRSR606118-50"/>
    </source>
</evidence>
<dbReference type="Gene3D" id="3.90.1750.20">
    <property type="entry name" value="Putative Large Serine Recombinase, Chain B, Domain 2"/>
    <property type="match status" value="1"/>
</dbReference>
<protein>
    <submittedName>
        <fullName evidence="9">Resolvase</fullName>
    </submittedName>
</protein>
<organism evidence="9 10">
    <name type="scientific">Paenibacillus flagellatus</name>
    <dbReference type="NCBI Taxonomy" id="2211139"/>
    <lineage>
        <taxon>Bacteria</taxon>
        <taxon>Bacillati</taxon>
        <taxon>Bacillota</taxon>
        <taxon>Bacilli</taxon>
        <taxon>Bacillales</taxon>
        <taxon>Paenibacillaceae</taxon>
        <taxon>Paenibacillus</taxon>
    </lineage>
</organism>
<keyword evidence="1" id="KW-0229">DNA integration</keyword>
<name>A0A2V5KEM3_9BACL</name>
<evidence type="ECO:0000256" key="2">
    <source>
        <dbReference type="ARBA" id="ARBA00023125"/>
    </source>
</evidence>
<proteinExistence type="predicted"/>
<dbReference type="Pfam" id="PF07508">
    <property type="entry name" value="Recombinase"/>
    <property type="match status" value="1"/>
</dbReference>
<dbReference type="SMART" id="SM00857">
    <property type="entry name" value="Resolvase"/>
    <property type="match status" value="1"/>
</dbReference>
<dbReference type="PANTHER" id="PTHR30461">
    <property type="entry name" value="DNA-INVERTASE FROM LAMBDOID PROPHAGE"/>
    <property type="match status" value="1"/>
</dbReference>
<dbReference type="Pfam" id="PF13408">
    <property type="entry name" value="Zn_ribbon_recom"/>
    <property type="match status" value="1"/>
</dbReference>
<dbReference type="PROSITE" id="PS51737">
    <property type="entry name" value="RECOMBINASE_DNA_BIND"/>
    <property type="match status" value="1"/>
</dbReference>
<dbReference type="Pfam" id="PF00239">
    <property type="entry name" value="Resolvase"/>
    <property type="match status" value="1"/>
</dbReference>
<dbReference type="CDD" id="cd00338">
    <property type="entry name" value="Ser_Recombinase"/>
    <property type="match status" value="1"/>
</dbReference>
<evidence type="ECO:0000256" key="3">
    <source>
        <dbReference type="ARBA" id="ARBA00023172"/>
    </source>
</evidence>
<feature type="coiled-coil region" evidence="6">
    <location>
        <begin position="412"/>
        <end position="442"/>
    </location>
</feature>
<dbReference type="Proteomes" id="UP000247476">
    <property type="component" value="Unassembled WGS sequence"/>
</dbReference>
<reference evidence="9 10" key="1">
    <citation type="submission" date="2018-05" db="EMBL/GenBank/DDBJ databases">
        <title>Paenibacillus flagellatus sp. nov., isolated from selenium mineral soil.</title>
        <authorList>
            <person name="Dai X."/>
        </authorList>
    </citation>
    <scope>NUCLEOTIDE SEQUENCE [LARGE SCALE GENOMIC DNA]</scope>
    <source>
        <strain evidence="9 10">DXL2</strain>
    </source>
</reference>
<feature type="domain" description="Recombinase" evidence="8">
    <location>
        <begin position="159"/>
        <end position="279"/>
    </location>
</feature>
<dbReference type="GO" id="GO:0000150">
    <property type="term" value="F:DNA strand exchange activity"/>
    <property type="evidence" value="ECO:0007669"/>
    <property type="project" value="InterPro"/>
</dbReference>
<keyword evidence="6" id="KW-0175">Coiled coil</keyword>
<evidence type="ECO:0000313" key="9">
    <source>
        <dbReference type="EMBL" id="PYI52440.1"/>
    </source>
</evidence>
<dbReference type="SUPFAM" id="SSF53041">
    <property type="entry name" value="Resolvase-like"/>
    <property type="match status" value="1"/>
</dbReference>
<dbReference type="GO" id="GO:0015074">
    <property type="term" value="P:DNA integration"/>
    <property type="evidence" value="ECO:0007669"/>
    <property type="project" value="UniProtKB-KW"/>
</dbReference>
<sequence>MEMRVAIYVRVSTEEQAQEGFSIDGQISALHDFCKHHGYEVVKCYKDEGVSAKSISKRYQLQQMLEDSKSQQFDLVLVWKLNRLARNQLDLLKIIQILEENNVKFNSISEGFDLTNPMGKFGMQLMGAVAELERNQIVENVKMGMTQRANEGLWNGGSMLGYTSINKELVIVESEAELVRYIFALYIEGYGFKAIANRLNHEGYKTKKGVAFSINSIRQIITNPSYAGFIRFNKQTDWETKRRKGTNSNPLLVKGKHQPIIDSETWNKALAIFQSKSHKPPKTFTGHFPLTTLLRCPQCGQGMIGHRSKRSKNQKEYIRYYQCGNFRQKGSAVCSSNLVKADEAEEYVYKKIEEIASNKALLAILVQRVNNKVSTLKEPLERQLQHVRGRIKEVNNTAQGLLFNLEKDNFNNVFIMGRLNQLQDELKKLQAHEAEVESELQRPTVREIPFPQIHRILSNFSRLLKKAEPEKQKELLHSIINKITVHPGNNPTERSIKEIELFFDASLKNDDFVLTYGMVQLNGAIDEKCKWELTRPAPFWLCRLINSIVYK</sequence>
<evidence type="ECO:0000256" key="1">
    <source>
        <dbReference type="ARBA" id="ARBA00022908"/>
    </source>
</evidence>
<evidence type="ECO:0000256" key="5">
    <source>
        <dbReference type="PROSITE-ProRule" id="PRU10137"/>
    </source>
</evidence>
<feature type="domain" description="Resolvase/invertase-type recombinase catalytic" evidence="7">
    <location>
        <begin position="4"/>
        <end position="152"/>
    </location>
</feature>
<dbReference type="InterPro" id="IPR006119">
    <property type="entry name" value="Resolv_N"/>
</dbReference>
<dbReference type="InterPro" id="IPR036162">
    <property type="entry name" value="Resolvase-like_N_sf"/>
</dbReference>
<dbReference type="AlphaFoldDB" id="A0A2V5KEM3"/>
<dbReference type="Gene3D" id="3.40.50.1390">
    <property type="entry name" value="Resolvase, N-terminal catalytic domain"/>
    <property type="match status" value="1"/>
</dbReference>
<keyword evidence="10" id="KW-1185">Reference proteome</keyword>
<dbReference type="InterPro" id="IPR025827">
    <property type="entry name" value="Zn_ribbon_recom_dom"/>
</dbReference>
<dbReference type="OrthoDB" id="9811097at2"/>
<gene>
    <name evidence="9" type="ORF">DLM86_19860</name>
</gene>
<keyword evidence="2" id="KW-0238">DNA-binding</keyword>
<keyword evidence="3" id="KW-0233">DNA recombination</keyword>
<evidence type="ECO:0000259" key="7">
    <source>
        <dbReference type="PROSITE" id="PS51736"/>
    </source>
</evidence>
<dbReference type="EMBL" id="QJVJ01000009">
    <property type="protein sequence ID" value="PYI52440.1"/>
    <property type="molecule type" value="Genomic_DNA"/>
</dbReference>
<evidence type="ECO:0000313" key="10">
    <source>
        <dbReference type="Proteomes" id="UP000247476"/>
    </source>
</evidence>
<dbReference type="InterPro" id="IPR050639">
    <property type="entry name" value="SSR_resolvase"/>
</dbReference>
<comment type="caution">
    <text evidence="9">The sequence shown here is derived from an EMBL/GenBank/DDBJ whole genome shotgun (WGS) entry which is preliminary data.</text>
</comment>
<accession>A0A2V5KEM3</accession>
<dbReference type="InterPro" id="IPR006118">
    <property type="entry name" value="Recombinase_CS"/>
</dbReference>
<evidence type="ECO:0000259" key="8">
    <source>
        <dbReference type="PROSITE" id="PS51737"/>
    </source>
</evidence>
<dbReference type="InterPro" id="IPR011109">
    <property type="entry name" value="DNA_bind_recombinase_dom"/>
</dbReference>
<dbReference type="GO" id="GO:0003677">
    <property type="term" value="F:DNA binding"/>
    <property type="evidence" value="ECO:0007669"/>
    <property type="project" value="UniProtKB-KW"/>
</dbReference>